<dbReference type="EMBL" id="SNXK01000004">
    <property type="protein sequence ID" value="TDP37655.1"/>
    <property type="molecule type" value="Genomic_DNA"/>
</dbReference>
<sequence>MAMLTRPDDLGKLVAYVRSLGLEPREAERRWDHIGGVIVDASLQPRTKYKTVVLPRVRKVISQWPDAAVLSGFRRRLESEDLSGFLRWRSTSRKLAVVTGLTAALDGLGIETVAELAACYDGGEREQQTRRALRQVSGVGPKTVDYIAILTGSTGHVAVDMHIAGFVRAAGVHGGDYRAISALITRAASELGCSVGALDAAIWNYMSSKDHREATEA</sequence>
<name>A0A4R6PII3_NOCIG</name>
<dbReference type="Proteomes" id="UP000295087">
    <property type="component" value="Unassembled WGS sequence"/>
</dbReference>
<dbReference type="GO" id="GO:0006281">
    <property type="term" value="P:DNA repair"/>
    <property type="evidence" value="ECO:0007669"/>
    <property type="project" value="InterPro"/>
</dbReference>
<organism evidence="1 2">
    <name type="scientific">Nocardia ignorata</name>
    <dbReference type="NCBI Taxonomy" id="145285"/>
    <lineage>
        <taxon>Bacteria</taxon>
        <taxon>Bacillati</taxon>
        <taxon>Actinomycetota</taxon>
        <taxon>Actinomycetes</taxon>
        <taxon>Mycobacteriales</taxon>
        <taxon>Nocardiaceae</taxon>
        <taxon>Nocardia</taxon>
    </lineage>
</organism>
<dbReference type="AlphaFoldDB" id="A0A4R6PII3"/>
<accession>A0A4R6PII3</accession>
<keyword evidence="2" id="KW-1185">Reference proteome</keyword>
<gene>
    <name evidence="1" type="ORF">DFR75_1045</name>
</gene>
<dbReference type="SUPFAM" id="SSF48150">
    <property type="entry name" value="DNA-glycosylase"/>
    <property type="match status" value="1"/>
</dbReference>
<dbReference type="GO" id="GO:0003824">
    <property type="term" value="F:catalytic activity"/>
    <property type="evidence" value="ECO:0007669"/>
    <property type="project" value="InterPro"/>
</dbReference>
<protein>
    <recommendedName>
        <fullName evidence="3">HhH-GPD domain-containing protein</fullName>
    </recommendedName>
</protein>
<dbReference type="InterPro" id="IPR011257">
    <property type="entry name" value="DNA_glycosylase"/>
</dbReference>
<comment type="caution">
    <text evidence="1">The sequence shown here is derived from an EMBL/GenBank/DDBJ whole genome shotgun (WGS) entry which is preliminary data.</text>
</comment>
<evidence type="ECO:0000313" key="1">
    <source>
        <dbReference type="EMBL" id="TDP37655.1"/>
    </source>
</evidence>
<evidence type="ECO:0008006" key="3">
    <source>
        <dbReference type="Google" id="ProtNLM"/>
    </source>
</evidence>
<evidence type="ECO:0000313" key="2">
    <source>
        <dbReference type="Proteomes" id="UP000295087"/>
    </source>
</evidence>
<proteinExistence type="predicted"/>
<reference evidence="1 2" key="1">
    <citation type="submission" date="2019-03" db="EMBL/GenBank/DDBJ databases">
        <title>Genomic Encyclopedia of Type Strains, Phase IV (KMG-IV): sequencing the most valuable type-strain genomes for metagenomic binning, comparative biology and taxonomic classification.</title>
        <authorList>
            <person name="Goeker M."/>
        </authorList>
    </citation>
    <scope>NUCLEOTIDE SEQUENCE [LARGE SCALE GENOMIC DNA]</scope>
    <source>
        <strain evidence="1 2">DSM 44496</strain>
    </source>
</reference>